<dbReference type="EMBL" id="QXFT01000984">
    <property type="protein sequence ID" value="KAE9332063.1"/>
    <property type="molecule type" value="Genomic_DNA"/>
</dbReference>
<dbReference type="Proteomes" id="UP000434957">
    <property type="component" value="Unassembled WGS sequence"/>
</dbReference>
<accession>A0A6A4EU09</accession>
<name>A0A6A4EU09_9STRA</name>
<sequence length="35" mass="3972">MPDALEERSFDAQQEIRRVLQDAIDELATPTQADV</sequence>
<gene>
    <name evidence="1" type="ORF">PR003_g14700</name>
</gene>
<evidence type="ECO:0000313" key="1">
    <source>
        <dbReference type="EMBL" id="KAE9332063.1"/>
    </source>
</evidence>
<protein>
    <submittedName>
        <fullName evidence="1">Uncharacterized protein</fullName>
    </submittedName>
</protein>
<reference evidence="1 2" key="1">
    <citation type="submission" date="2018-08" db="EMBL/GenBank/DDBJ databases">
        <title>Genomic investigation of the strawberry pathogen Phytophthora fragariae indicates pathogenicity is determined by transcriptional variation in three key races.</title>
        <authorList>
            <person name="Adams T.M."/>
            <person name="Armitage A.D."/>
            <person name="Sobczyk M.K."/>
            <person name="Bates H.J."/>
            <person name="Dunwell J.M."/>
            <person name="Nellist C.F."/>
            <person name="Harrison R.J."/>
        </authorList>
    </citation>
    <scope>NUCLEOTIDE SEQUENCE [LARGE SCALE GENOMIC DNA]</scope>
    <source>
        <strain evidence="1 2">SCRP333</strain>
    </source>
</reference>
<keyword evidence="2" id="KW-1185">Reference proteome</keyword>
<organism evidence="1 2">
    <name type="scientific">Phytophthora rubi</name>
    <dbReference type="NCBI Taxonomy" id="129364"/>
    <lineage>
        <taxon>Eukaryota</taxon>
        <taxon>Sar</taxon>
        <taxon>Stramenopiles</taxon>
        <taxon>Oomycota</taxon>
        <taxon>Peronosporomycetes</taxon>
        <taxon>Peronosporales</taxon>
        <taxon>Peronosporaceae</taxon>
        <taxon>Phytophthora</taxon>
    </lineage>
</organism>
<dbReference type="AlphaFoldDB" id="A0A6A4EU09"/>
<comment type="caution">
    <text evidence="1">The sequence shown here is derived from an EMBL/GenBank/DDBJ whole genome shotgun (WGS) entry which is preliminary data.</text>
</comment>
<proteinExistence type="predicted"/>
<evidence type="ECO:0000313" key="2">
    <source>
        <dbReference type="Proteomes" id="UP000434957"/>
    </source>
</evidence>